<evidence type="ECO:0000313" key="2">
    <source>
        <dbReference type="Ensembl" id="ENSPREP00000005151.1"/>
    </source>
</evidence>
<feature type="transmembrane region" description="Helical" evidence="1">
    <location>
        <begin position="12"/>
        <end position="33"/>
    </location>
</feature>
<keyword evidence="1" id="KW-0472">Membrane</keyword>
<keyword evidence="3" id="KW-1185">Reference proteome</keyword>
<dbReference type="Gene3D" id="2.60.120.40">
    <property type="match status" value="1"/>
</dbReference>
<evidence type="ECO:0000256" key="1">
    <source>
        <dbReference type="SAM" id="Phobius"/>
    </source>
</evidence>
<dbReference type="AlphaFoldDB" id="A0A3P9N6D9"/>
<dbReference type="SUPFAM" id="SSF49842">
    <property type="entry name" value="TNF-like"/>
    <property type="match status" value="1"/>
</dbReference>
<dbReference type="GeneTree" id="ENSGT00940000171828"/>
<reference evidence="3" key="1">
    <citation type="submission" date="2013-11" db="EMBL/GenBank/DDBJ databases">
        <title>The genomic landscape of the Guanapo guppy.</title>
        <authorList>
            <person name="Kuenstner A."/>
            <person name="Dreyer C."/>
        </authorList>
    </citation>
    <scope>NUCLEOTIDE SEQUENCE</scope>
    <source>
        <strain evidence="3">Guanapo</strain>
    </source>
</reference>
<keyword evidence="1" id="KW-0812">Transmembrane</keyword>
<dbReference type="Proteomes" id="UP000242638">
    <property type="component" value="Unassembled WGS sequence"/>
</dbReference>
<evidence type="ECO:0000313" key="3">
    <source>
        <dbReference type="Proteomes" id="UP000242638"/>
    </source>
</evidence>
<accession>A0A3P9N6D9</accession>
<proteinExistence type="predicted"/>
<dbReference type="Ensembl" id="ENSPRET00000005220.1">
    <property type="protein sequence ID" value="ENSPREP00000005151.1"/>
    <property type="gene ID" value="ENSPREG00000003598.1"/>
</dbReference>
<protein>
    <submittedName>
        <fullName evidence="2">Uncharacterized LOC103477746</fullName>
    </submittedName>
</protein>
<name>A0A3P9N6D9_POERE</name>
<sequence>MEGQCRSSQKYLLLHVWCGLLTMALVIMAAFIASIKPKSEQPSGSQENSPAASARFSPEGLVGMLDHVTNHNDSPNQFRKLNLAALCCFSGKSSSYIELETHFRENVWMKHVACESCSLCLHQDSIYVNSSRHERALFFFYAQVVFRKNLTHNHVMLIRNATEYPKKDERVLVTGESMAVGSVWLGKMVTLTGGDSVRLSITGEYSRTESFWGAFQLH</sequence>
<reference evidence="2" key="3">
    <citation type="submission" date="2025-09" db="UniProtKB">
        <authorList>
            <consortium name="Ensembl"/>
        </authorList>
    </citation>
    <scope>IDENTIFICATION</scope>
    <source>
        <strain evidence="2">Guanapo</strain>
    </source>
</reference>
<organism evidence="2 3">
    <name type="scientific">Poecilia reticulata</name>
    <name type="common">Guppy</name>
    <name type="synonym">Acanthophacelus reticulatus</name>
    <dbReference type="NCBI Taxonomy" id="8081"/>
    <lineage>
        <taxon>Eukaryota</taxon>
        <taxon>Metazoa</taxon>
        <taxon>Chordata</taxon>
        <taxon>Craniata</taxon>
        <taxon>Vertebrata</taxon>
        <taxon>Euteleostomi</taxon>
        <taxon>Actinopterygii</taxon>
        <taxon>Neopterygii</taxon>
        <taxon>Teleostei</taxon>
        <taxon>Neoteleostei</taxon>
        <taxon>Acanthomorphata</taxon>
        <taxon>Ovalentaria</taxon>
        <taxon>Atherinomorphae</taxon>
        <taxon>Cyprinodontiformes</taxon>
        <taxon>Poeciliidae</taxon>
        <taxon>Poeciliinae</taxon>
        <taxon>Poecilia</taxon>
    </lineage>
</organism>
<reference evidence="2" key="2">
    <citation type="submission" date="2025-08" db="UniProtKB">
        <authorList>
            <consortium name="Ensembl"/>
        </authorList>
    </citation>
    <scope>IDENTIFICATION</scope>
    <source>
        <strain evidence="2">Guanapo</strain>
    </source>
</reference>
<dbReference type="InterPro" id="IPR008983">
    <property type="entry name" value="Tumour_necrosis_fac-like_dom"/>
</dbReference>
<keyword evidence="1" id="KW-1133">Transmembrane helix</keyword>
<dbReference type="OMA" id="TFWGAFQ"/>